<gene>
    <name evidence="2" type="ORF">FB45DRAFT_1067624</name>
</gene>
<protein>
    <submittedName>
        <fullName evidence="2">Uncharacterized protein</fullName>
    </submittedName>
</protein>
<dbReference type="EMBL" id="JARKIF010000047">
    <property type="protein sequence ID" value="KAJ7607862.1"/>
    <property type="molecule type" value="Genomic_DNA"/>
</dbReference>
<proteinExistence type="predicted"/>
<sequence length="245" mass="27211">MSNTATPSTAQTSYMASAPFYGDFARRCNENWEMEQASSLVPFIYQSLDLATSIPPKWDTIVPYHCCGKRAHRRAREEAKRERKEAERRKAAKNYSASVRDEEAAPVTVAKKAIIRANLVDDPQAAAVPLPEFLTSPSALQPNPIKARVASSMSWRQTEVAKIEVEIPVSWGSDEELETLRKSRKTKTVCLQEELGRTLFAGLGFVEDSWVGLLAGTLAVVDNWTKNSVIISFISPVYGLQDAVF</sequence>
<dbReference type="Proteomes" id="UP001221142">
    <property type="component" value="Unassembled WGS sequence"/>
</dbReference>
<name>A0AAD7B2W1_9AGAR</name>
<comment type="caution">
    <text evidence="2">The sequence shown here is derived from an EMBL/GenBank/DDBJ whole genome shotgun (WGS) entry which is preliminary data.</text>
</comment>
<reference evidence="2" key="1">
    <citation type="submission" date="2023-03" db="EMBL/GenBank/DDBJ databases">
        <title>Massive genome expansion in bonnet fungi (Mycena s.s.) driven by repeated elements and novel gene families across ecological guilds.</title>
        <authorList>
            <consortium name="Lawrence Berkeley National Laboratory"/>
            <person name="Harder C.B."/>
            <person name="Miyauchi S."/>
            <person name="Viragh M."/>
            <person name="Kuo A."/>
            <person name="Thoen E."/>
            <person name="Andreopoulos B."/>
            <person name="Lu D."/>
            <person name="Skrede I."/>
            <person name="Drula E."/>
            <person name="Henrissat B."/>
            <person name="Morin E."/>
            <person name="Kohler A."/>
            <person name="Barry K."/>
            <person name="LaButti K."/>
            <person name="Morin E."/>
            <person name="Salamov A."/>
            <person name="Lipzen A."/>
            <person name="Mereny Z."/>
            <person name="Hegedus B."/>
            <person name="Baldrian P."/>
            <person name="Stursova M."/>
            <person name="Weitz H."/>
            <person name="Taylor A."/>
            <person name="Grigoriev I.V."/>
            <person name="Nagy L.G."/>
            <person name="Martin F."/>
            <person name="Kauserud H."/>
        </authorList>
    </citation>
    <scope>NUCLEOTIDE SEQUENCE</scope>
    <source>
        <strain evidence="2">9284</strain>
    </source>
</reference>
<accession>A0AAD7B2W1</accession>
<feature type="compositionally biased region" description="Basic and acidic residues" evidence="1">
    <location>
        <begin position="75"/>
        <end position="89"/>
    </location>
</feature>
<organism evidence="2 3">
    <name type="scientific">Roridomyces roridus</name>
    <dbReference type="NCBI Taxonomy" id="1738132"/>
    <lineage>
        <taxon>Eukaryota</taxon>
        <taxon>Fungi</taxon>
        <taxon>Dikarya</taxon>
        <taxon>Basidiomycota</taxon>
        <taxon>Agaricomycotina</taxon>
        <taxon>Agaricomycetes</taxon>
        <taxon>Agaricomycetidae</taxon>
        <taxon>Agaricales</taxon>
        <taxon>Marasmiineae</taxon>
        <taxon>Mycenaceae</taxon>
        <taxon>Roridomyces</taxon>
    </lineage>
</organism>
<dbReference type="AlphaFoldDB" id="A0AAD7B2W1"/>
<evidence type="ECO:0000256" key="1">
    <source>
        <dbReference type="SAM" id="MobiDB-lite"/>
    </source>
</evidence>
<evidence type="ECO:0000313" key="3">
    <source>
        <dbReference type="Proteomes" id="UP001221142"/>
    </source>
</evidence>
<evidence type="ECO:0000313" key="2">
    <source>
        <dbReference type="EMBL" id="KAJ7607862.1"/>
    </source>
</evidence>
<feature type="region of interest" description="Disordered" evidence="1">
    <location>
        <begin position="75"/>
        <end position="97"/>
    </location>
</feature>
<keyword evidence="3" id="KW-1185">Reference proteome</keyword>